<dbReference type="AlphaFoldDB" id="A0A9D4DQ59"/>
<dbReference type="EMBL" id="JAIWYP010000010">
    <property type="protein sequence ID" value="KAH3752610.1"/>
    <property type="molecule type" value="Genomic_DNA"/>
</dbReference>
<protein>
    <submittedName>
        <fullName evidence="1">Uncharacterized protein</fullName>
    </submittedName>
</protein>
<keyword evidence="2" id="KW-1185">Reference proteome</keyword>
<reference evidence="1" key="1">
    <citation type="journal article" date="2019" name="bioRxiv">
        <title>The Genome of the Zebra Mussel, Dreissena polymorpha: A Resource for Invasive Species Research.</title>
        <authorList>
            <person name="McCartney M.A."/>
            <person name="Auch B."/>
            <person name="Kono T."/>
            <person name="Mallez S."/>
            <person name="Zhang Y."/>
            <person name="Obille A."/>
            <person name="Becker A."/>
            <person name="Abrahante J.E."/>
            <person name="Garbe J."/>
            <person name="Badalamenti J.P."/>
            <person name="Herman A."/>
            <person name="Mangelson H."/>
            <person name="Liachko I."/>
            <person name="Sullivan S."/>
            <person name="Sone E.D."/>
            <person name="Koren S."/>
            <person name="Silverstein K.A.T."/>
            <person name="Beckman K.B."/>
            <person name="Gohl D.M."/>
        </authorList>
    </citation>
    <scope>NUCLEOTIDE SEQUENCE</scope>
    <source>
        <strain evidence="1">Duluth1</strain>
        <tissue evidence="1">Whole animal</tissue>
    </source>
</reference>
<evidence type="ECO:0000313" key="2">
    <source>
        <dbReference type="Proteomes" id="UP000828390"/>
    </source>
</evidence>
<dbReference type="Proteomes" id="UP000828390">
    <property type="component" value="Unassembled WGS sequence"/>
</dbReference>
<organism evidence="1 2">
    <name type="scientific">Dreissena polymorpha</name>
    <name type="common">Zebra mussel</name>
    <name type="synonym">Mytilus polymorpha</name>
    <dbReference type="NCBI Taxonomy" id="45954"/>
    <lineage>
        <taxon>Eukaryota</taxon>
        <taxon>Metazoa</taxon>
        <taxon>Spiralia</taxon>
        <taxon>Lophotrochozoa</taxon>
        <taxon>Mollusca</taxon>
        <taxon>Bivalvia</taxon>
        <taxon>Autobranchia</taxon>
        <taxon>Heteroconchia</taxon>
        <taxon>Euheterodonta</taxon>
        <taxon>Imparidentia</taxon>
        <taxon>Neoheterodontei</taxon>
        <taxon>Myida</taxon>
        <taxon>Dreissenoidea</taxon>
        <taxon>Dreissenidae</taxon>
        <taxon>Dreissena</taxon>
    </lineage>
</organism>
<reference evidence="1" key="2">
    <citation type="submission" date="2020-11" db="EMBL/GenBank/DDBJ databases">
        <authorList>
            <person name="McCartney M.A."/>
            <person name="Auch B."/>
            <person name="Kono T."/>
            <person name="Mallez S."/>
            <person name="Becker A."/>
            <person name="Gohl D.M."/>
            <person name="Silverstein K.A.T."/>
            <person name="Koren S."/>
            <person name="Bechman K.B."/>
            <person name="Herman A."/>
            <person name="Abrahante J.E."/>
            <person name="Garbe J."/>
        </authorList>
    </citation>
    <scope>NUCLEOTIDE SEQUENCE</scope>
    <source>
        <strain evidence="1">Duluth1</strain>
        <tissue evidence="1">Whole animal</tissue>
    </source>
</reference>
<accession>A0A9D4DQ59</accession>
<evidence type="ECO:0000313" key="1">
    <source>
        <dbReference type="EMBL" id="KAH3752610.1"/>
    </source>
</evidence>
<gene>
    <name evidence="1" type="ORF">DPMN_187231</name>
</gene>
<proteinExistence type="predicted"/>
<comment type="caution">
    <text evidence="1">The sequence shown here is derived from an EMBL/GenBank/DDBJ whole genome shotgun (WGS) entry which is preliminary data.</text>
</comment>
<sequence>MASFTVFPQLWDKSFSKSSSFSLLGQQLERARREARVTRRKFLTGRLLHCYVRCHLHDAAVLSAAVYRREFAGPDLPEVPSAEKREQWDSGITILEVIWRTWGCWAGDCSPKNIEVVALERDPGAAVLSALNALGKPSRG</sequence>
<name>A0A9D4DQ59_DREPO</name>